<dbReference type="EMBL" id="JBDLNU010000003">
    <property type="protein sequence ID" value="MFM1729299.1"/>
    <property type="molecule type" value="Genomic_DNA"/>
</dbReference>
<reference evidence="2 3" key="1">
    <citation type="submission" date="2023-11" db="EMBL/GenBank/DDBJ databases">
        <authorList>
            <person name="Val-Calvo J."/>
            <person name="Scortti M."/>
            <person name="Vazquez-Boland J."/>
        </authorList>
    </citation>
    <scope>NUCLEOTIDE SEQUENCE [LARGE SCALE GENOMIC DNA]</scope>
    <source>
        <strain evidence="2 3">DSM 46662</strain>
    </source>
</reference>
<gene>
    <name evidence="2" type="ORF">ABEU19_002807</name>
</gene>
<evidence type="ECO:0000313" key="3">
    <source>
        <dbReference type="Proteomes" id="UP001629744"/>
    </source>
</evidence>
<dbReference type="InterPro" id="IPR014457">
    <property type="entry name" value="UCP010260"/>
</dbReference>
<dbReference type="Proteomes" id="UP001629744">
    <property type="component" value="Unassembled WGS sequence"/>
</dbReference>
<name>A0ABW9FVV2_9NOCA</name>
<sequence>MPSGSRSSRAARELTYREVGATAGELPAGYRHIREWTSLGRGEDIFLAASDALMRWDVHRRAGLRVAAENPTAAPGTTVELRWLGFTIPCRVVYVLDEPDRRGFAYGTLSGHPESGEECFCVERAPDGSVRATITAFSRPGRWFTRLGDPAARAVQRYLTRRYLRAFAD</sequence>
<dbReference type="Pfam" id="PF09348">
    <property type="entry name" value="DUF1990"/>
    <property type="match status" value="1"/>
</dbReference>
<feature type="domain" description="DUF1990" evidence="1">
    <location>
        <begin position="15"/>
        <end position="166"/>
    </location>
</feature>
<dbReference type="InterPro" id="IPR018960">
    <property type="entry name" value="DUF1990"/>
</dbReference>
<evidence type="ECO:0000313" key="2">
    <source>
        <dbReference type="EMBL" id="MFM1729299.1"/>
    </source>
</evidence>
<dbReference type="RefSeq" id="WP_348605876.1">
    <property type="nucleotide sequence ID" value="NZ_CP157276.1"/>
</dbReference>
<dbReference type="PANTHER" id="PTHR34202:SF1">
    <property type="entry name" value="UPF0548 PROTEIN"/>
    <property type="match status" value="1"/>
</dbReference>
<organism evidence="2 3">
    <name type="scientific">Prescottella soli</name>
    <dbReference type="NCBI Taxonomy" id="1543852"/>
    <lineage>
        <taxon>Bacteria</taxon>
        <taxon>Bacillati</taxon>
        <taxon>Actinomycetota</taxon>
        <taxon>Actinomycetes</taxon>
        <taxon>Mycobacteriales</taxon>
        <taxon>Nocardiaceae</taxon>
        <taxon>Prescottella</taxon>
    </lineage>
</organism>
<accession>A0ABW9FVV2</accession>
<dbReference type="SUPFAM" id="SSF55961">
    <property type="entry name" value="Bet v1-like"/>
    <property type="match status" value="1"/>
</dbReference>
<protein>
    <submittedName>
        <fullName evidence="2">DUF1990 domain-containing protein</fullName>
    </submittedName>
</protein>
<dbReference type="PANTHER" id="PTHR34202">
    <property type="entry name" value="UPF0548 PROTEIN"/>
    <property type="match status" value="1"/>
</dbReference>
<comment type="caution">
    <text evidence="2">The sequence shown here is derived from an EMBL/GenBank/DDBJ whole genome shotgun (WGS) entry which is preliminary data.</text>
</comment>
<keyword evidence="3" id="KW-1185">Reference proteome</keyword>
<evidence type="ECO:0000259" key="1">
    <source>
        <dbReference type="Pfam" id="PF09348"/>
    </source>
</evidence>
<dbReference type="PIRSF" id="PIRSF010260">
    <property type="entry name" value="UCP010260"/>
    <property type="match status" value="1"/>
</dbReference>
<proteinExistence type="predicted"/>